<dbReference type="InterPro" id="IPR001789">
    <property type="entry name" value="Sig_transdc_resp-reg_receiver"/>
</dbReference>
<dbReference type="RefSeq" id="WP_171738324.1">
    <property type="nucleotide sequence ID" value="NZ_CP053435.1"/>
</dbReference>
<dbReference type="InterPro" id="IPR018060">
    <property type="entry name" value="HTH_AraC"/>
</dbReference>
<dbReference type="CDD" id="cd17574">
    <property type="entry name" value="REC_OmpR"/>
    <property type="match status" value="1"/>
</dbReference>
<dbReference type="CDD" id="cd00082">
    <property type="entry name" value="HisKA"/>
    <property type="match status" value="1"/>
</dbReference>
<dbReference type="PRINTS" id="PR00344">
    <property type="entry name" value="BCTRLSENSOR"/>
</dbReference>
<dbReference type="InterPro" id="IPR011006">
    <property type="entry name" value="CheY-like_superfamily"/>
</dbReference>
<dbReference type="Pfam" id="PF00072">
    <property type="entry name" value="Response_reg"/>
    <property type="match status" value="2"/>
</dbReference>
<dbReference type="SUPFAM" id="SSF46689">
    <property type="entry name" value="Homeodomain-like"/>
    <property type="match status" value="1"/>
</dbReference>
<dbReference type="SMART" id="SM00342">
    <property type="entry name" value="HTH_ARAC"/>
    <property type="match status" value="1"/>
</dbReference>
<organism evidence="10 11">
    <name type="scientific">Spirosoma taeanense</name>
    <dbReference type="NCBI Taxonomy" id="2735870"/>
    <lineage>
        <taxon>Bacteria</taxon>
        <taxon>Pseudomonadati</taxon>
        <taxon>Bacteroidota</taxon>
        <taxon>Cytophagia</taxon>
        <taxon>Cytophagales</taxon>
        <taxon>Cytophagaceae</taxon>
        <taxon>Spirosoma</taxon>
    </lineage>
</organism>
<dbReference type="FunFam" id="1.10.287.130:FF:000045">
    <property type="entry name" value="Two-component system sensor histidine kinase/response regulator"/>
    <property type="match status" value="1"/>
</dbReference>
<dbReference type="InterPro" id="IPR005467">
    <property type="entry name" value="His_kinase_dom"/>
</dbReference>
<dbReference type="InterPro" id="IPR003594">
    <property type="entry name" value="HATPase_dom"/>
</dbReference>
<dbReference type="Pfam" id="PF12833">
    <property type="entry name" value="HTH_18"/>
    <property type="match status" value="1"/>
</dbReference>
<dbReference type="GO" id="GO:0000155">
    <property type="term" value="F:phosphorelay sensor kinase activity"/>
    <property type="evidence" value="ECO:0007669"/>
    <property type="project" value="InterPro"/>
</dbReference>
<dbReference type="SUPFAM" id="SSF52172">
    <property type="entry name" value="CheY-like"/>
    <property type="match status" value="2"/>
</dbReference>
<comment type="catalytic activity">
    <reaction evidence="1">
        <text>ATP + protein L-histidine = ADP + protein N-phospho-L-histidine.</text>
        <dbReference type="EC" id="2.7.13.3"/>
    </reaction>
</comment>
<dbReference type="GO" id="GO:0043565">
    <property type="term" value="F:sequence-specific DNA binding"/>
    <property type="evidence" value="ECO:0007669"/>
    <property type="project" value="InterPro"/>
</dbReference>
<name>A0A6M5Y511_9BACT</name>
<evidence type="ECO:0000259" key="9">
    <source>
        <dbReference type="PROSITE" id="PS50110"/>
    </source>
</evidence>
<evidence type="ECO:0000256" key="3">
    <source>
        <dbReference type="ARBA" id="ARBA00022553"/>
    </source>
</evidence>
<dbReference type="InterPro" id="IPR036890">
    <property type="entry name" value="HATPase_C_sf"/>
</dbReference>
<dbReference type="PROSITE" id="PS50110">
    <property type="entry name" value="RESPONSE_REGULATORY"/>
    <property type="match status" value="2"/>
</dbReference>
<dbReference type="InterPro" id="IPR004358">
    <property type="entry name" value="Sig_transdc_His_kin-like_C"/>
</dbReference>
<dbReference type="PANTHER" id="PTHR43547">
    <property type="entry name" value="TWO-COMPONENT HISTIDINE KINASE"/>
    <property type="match status" value="1"/>
</dbReference>
<dbReference type="SMART" id="SM00388">
    <property type="entry name" value="HisKA"/>
    <property type="match status" value="1"/>
</dbReference>
<evidence type="ECO:0000256" key="1">
    <source>
        <dbReference type="ARBA" id="ARBA00000085"/>
    </source>
</evidence>
<dbReference type="SUPFAM" id="SSF55874">
    <property type="entry name" value="ATPase domain of HSP90 chaperone/DNA topoisomerase II/histidine kinase"/>
    <property type="match status" value="1"/>
</dbReference>
<evidence type="ECO:0000313" key="10">
    <source>
        <dbReference type="EMBL" id="QJW88486.1"/>
    </source>
</evidence>
<feature type="modified residue" description="4-aspartylphosphate" evidence="6">
    <location>
        <position position="466"/>
    </location>
</feature>
<dbReference type="CDD" id="cd17536">
    <property type="entry name" value="REC_YesN-like"/>
    <property type="match status" value="1"/>
</dbReference>
<feature type="modified residue" description="4-aspartylphosphate" evidence="6">
    <location>
        <position position="58"/>
    </location>
</feature>
<evidence type="ECO:0000259" key="7">
    <source>
        <dbReference type="PROSITE" id="PS01124"/>
    </source>
</evidence>
<keyword evidence="4" id="KW-0805">Transcription regulation</keyword>
<dbReference type="CDD" id="cd16922">
    <property type="entry name" value="HATPase_EvgS-ArcB-TorS-like"/>
    <property type="match status" value="1"/>
</dbReference>
<evidence type="ECO:0000259" key="8">
    <source>
        <dbReference type="PROSITE" id="PS50109"/>
    </source>
</evidence>
<gene>
    <name evidence="10" type="ORF">HNV11_03410</name>
</gene>
<dbReference type="AlphaFoldDB" id="A0A6M5Y511"/>
<dbReference type="SMART" id="SM00387">
    <property type="entry name" value="HATPase_c"/>
    <property type="match status" value="1"/>
</dbReference>
<sequence length="663" mass="74817">MKTKILLVDDEPDLEALFQQHFRRRIQANQYEFIYAHDGMQALAIIREQPDIDVVLSDINMPGMDGLTLLAKLLEVNPVARTVMVTAYDDMSNIRTAMNRGAFDFVCKPIDFGDLAITIEKTAEYVRQLRESMELRAIDEMKMRFFANITHEFRTPLSLIVAPVDKLLTANDLPTPYLHSLSIVRQNAQHMLQLINQLLDIAKLEAGAMTIVNKPGDLGGFVSQIVEVFRPSAEIKNIDLTYRADLLSSNYLFDADKWEKILYNLLSNAVKFTETGCVAINLTEIPDSLPAVGSAQSEALIRLTVRDTGIGIAADKRERIFNRFYQVDSARTRAYEGTGIGLALVKELTERLGGTITVESPPAGEIDTSGTCFNLILPVQVLVAPVDRSLVAPKRIILTPVPDSVVVPSPPQSDETPLILVVEDNHQLREFIIAELTPTYRVRSAANGEEGWDLVQQELPDVVISDVMMQEMDGYDLTKQIKSHPETDHIAVILLTAKSEHDDVIAGLRYGADDYIIKPFNLDEVHLRLSNLINRQQKLRDQYSRQLTQPDDSSLLDTVQNPFLRQVYTLIERHLDQSALTVEWMAEELSISRKTLYRKVHTLTHLAPNELIRQYRLRKAAQLLRAGHNASETAYMVGFETPSHFTSVFKEFYKKTPSEFALK</sequence>
<dbReference type="Pfam" id="PF02518">
    <property type="entry name" value="HATPase_c"/>
    <property type="match status" value="1"/>
</dbReference>
<evidence type="ECO:0000256" key="2">
    <source>
        <dbReference type="ARBA" id="ARBA00012438"/>
    </source>
</evidence>
<feature type="domain" description="Response regulatory" evidence="9">
    <location>
        <begin position="418"/>
        <end position="533"/>
    </location>
</feature>
<feature type="domain" description="HTH araC/xylS-type" evidence="7">
    <location>
        <begin position="565"/>
        <end position="663"/>
    </location>
</feature>
<protein>
    <recommendedName>
        <fullName evidence="2">histidine kinase</fullName>
        <ecNumber evidence="2">2.7.13.3</ecNumber>
    </recommendedName>
</protein>
<evidence type="ECO:0000256" key="5">
    <source>
        <dbReference type="ARBA" id="ARBA00023163"/>
    </source>
</evidence>
<dbReference type="PROSITE" id="PS01124">
    <property type="entry name" value="HTH_ARAC_FAMILY_2"/>
    <property type="match status" value="1"/>
</dbReference>
<dbReference type="KEGG" id="stae:HNV11_03410"/>
<dbReference type="Pfam" id="PF00512">
    <property type="entry name" value="HisKA"/>
    <property type="match status" value="1"/>
</dbReference>
<proteinExistence type="predicted"/>
<keyword evidence="3 6" id="KW-0597">Phosphoprotein</keyword>
<dbReference type="Gene3D" id="1.10.10.60">
    <property type="entry name" value="Homeodomain-like"/>
    <property type="match status" value="1"/>
</dbReference>
<dbReference type="Gene3D" id="3.40.50.2300">
    <property type="match status" value="2"/>
</dbReference>
<dbReference type="PANTHER" id="PTHR43547:SF2">
    <property type="entry name" value="HYBRID SIGNAL TRANSDUCTION HISTIDINE KINASE C"/>
    <property type="match status" value="1"/>
</dbReference>
<feature type="domain" description="Histidine kinase" evidence="8">
    <location>
        <begin position="148"/>
        <end position="381"/>
    </location>
</feature>
<evidence type="ECO:0000313" key="11">
    <source>
        <dbReference type="Proteomes" id="UP000502756"/>
    </source>
</evidence>
<accession>A0A6M5Y511</accession>
<dbReference type="GO" id="GO:0003700">
    <property type="term" value="F:DNA-binding transcription factor activity"/>
    <property type="evidence" value="ECO:0007669"/>
    <property type="project" value="InterPro"/>
</dbReference>
<dbReference type="EC" id="2.7.13.3" evidence="2"/>
<dbReference type="InterPro" id="IPR009057">
    <property type="entry name" value="Homeodomain-like_sf"/>
</dbReference>
<dbReference type="SMART" id="SM00448">
    <property type="entry name" value="REC"/>
    <property type="match status" value="2"/>
</dbReference>
<keyword evidence="5" id="KW-0804">Transcription</keyword>
<reference evidence="10 11" key="1">
    <citation type="submission" date="2020-05" db="EMBL/GenBank/DDBJ databases">
        <title>Genome sequencing of Spirosoma sp. TS118.</title>
        <authorList>
            <person name="Lee J.-H."/>
            <person name="Jeong S."/>
            <person name="Zhao L."/>
            <person name="Jung J.-H."/>
            <person name="Kim M.-K."/>
            <person name="Lim S."/>
        </authorList>
    </citation>
    <scope>NUCLEOTIDE SEQUENCE [LARGE SCALE GENOMIC DNA]</scope>
    <source>
        <strain evidence="10 11">TS118</strain>
    </source>
</reference>
<evidence type="ECO:0000256" key="4">
    <source>
        <dbReference type="ARBA" id="ARBA00023015"/>
    </source>
</evidence>
<feature type="domain" description="Response regulatory" evidence="9">
    <location>
        <begin position="4"/>
        <end position="123"/>
    </location>
</feature>
<dbReference type="InterPro" id="IPR003661">
    <property type="entry name" value="HisK_dim/P_dom"/>
</dbReference>
<dbReference type="EMBL" id="CP053435">
    <property type="protein sequence ID" value="QJW88486.1"/>
    <property type="molecule type" value="Genomic_DNA"/>
</dbReference>
<keyword evidence="11" id="KW-1185">Reference proteome</keyword>
<dbReference type="Gene3D" id="1.10.287.130">
    <property type="match status" value="1"/>
</dbReference>
<evidence type="ECO:0000256" key="6">
    <source>
        <dbReference type="PROSITE-ProRule" id="PRU00169"/>
    </source>
</evidence>
<dbReference type="Gene3D" id="3.30.565.10">
    <property type="entry name" value="Histidine kinase-like ATPase, C-terminal domain"/>
    <property type="match status" value="1"/>
</dbReference>
<dbReference type="Proteomes" id="UP000502756">
    <property type="component" value="Chromosome"/>
</dbReference>
<dbReference type="PROSITE" id="PS50109">
    <property type="entry name" value="HIS_KIN"/>
    <property type="match status" value="1"/>
</dbReference>